<keyword evidence="1 5" id="KW-0853">WD repeat</keyword>
<feature type="repeat" description="WD" evidence="5">
    <location>
        <begin position="1005"/>
        <end position="1039"/>
    </location>
</feature>
<evidence type="ECO:0000256" key="2">
    <source>
        <dbReference type="ARBA" id="ARBA00022664"/>
    </source>
</evidence>
<feature type="repeat" description="WD" evidence="5">
    <location>
        <begin position="874"/>
        <end position="915"/>
    </location>
</feature>
<feature type="repeat" description="WD" evidence="5">
    <location>
        <begin position="1347"/>
        <end position="1381"/>
    </location>
</feature>
<keyword evidence="4" id="KW-0508">mRNA splicing</keyword>
<dbReference type="Pfam" id="PF24883">
    <property type="entry name" value="NPHP3_N"/>
    <property type="match status" value="1"/>
</dbReference>
<evidence type="ECO:0000259" key="6">
    <source>
        <dbReference type="Pfam" id="PF24883"/>
    </source>
</evidence>
<dbReference type="PANTHER" id="PTHR44006">
    <property type="entry name" value="U5 SMALL NUCLEAR RIBONUCLEOPROTEIN 40 KDA PROTEIN"/>
    <property type="match status" value="1"/>
</dbReference>
<reference evidence="7 8" key="1">
    <citation type="journal article" date="2019" name="Fungal Biol. Biotechnol.">
        <title>Draft genome sequence of fastidious pathogen Ceratobasidium theobromae, which causes vascular-streak dieback in Theobroma cacao.</title>
        <authorList>
            <person name="Ali S.S."/>
            <person name="Asman A."/>
            <person name="Shao J."/>
            <person name="Firmansyah A.P."/>
            <person name="Susilo A.W."/>
            <person name="Rosmana A."/>
            <person name="McMahon P."/>
            <person name="Junaid M."/>
            <person name="Guest D."/>
            <person name="Kheng T.Y."/>
            <person name="Meinhardt L.W."/>
            <person name="Bailey B.A."/>
        </authorList>
    </citation>
    <scope>NUCLEOTIDE SEQUENCE [LARGE SCALE GENOMIC DNA]</scope>
    <source>
        <strain evidence="7 8">CT2</strain>
    </source>
</reference>
<feature type="domain" description="Nephrocystin 3-like N-terminal" evidence="6">
    <location>
        <begin position="201"/>
        <end position="379"/>
    </location>
</feature>
<dbReference type="PROSITE" id="PS00678">
    <property type="entry name" value="WD_REPEATS_1"/>
    <property type="match status" value="7"/>
</dbReference>
<feature type="repeat" description="WD" evidence="5">
    <location>
        <begin position="831"/>
        <end position="872"/>
    </location>
</feature>
<dbReference type="InterPro" id="IPR056884">
    <property type="entry name" value="NPHP3-like_N"/>
</dbReference>
<organism evidence="7 8">
    <name type="scientific">Ceratobasidium theobromae</name>
    <dbReference type="NCBI Taxonomy" id="1582974"/>
    <lineage>
        <taxon>Eukaryota</taxon>
        <taxon>Fungi</taxon>
        <taxon>Dikarya</taxon>
        <taxon>Basidiomycota</taxon>
        <taxon>Agaricomycotina</taxon>
        <taxon>Agaricomycetes</taxon>
        <taxon>Cantharellales</taxon>
        <taxon>Ceratobasidiaceae</taxon>
        <taxon>Ceratobasidium</taxon>
    </lineage>
</organism>
<evidence type="ECO:0000256" key="1">
    <source>
        <dbReference type="ARBA" id="ARBA00022574"/>
    </source>
</evidence>
<protein>
    <recommendedName>
        <fullName evidence="6">Nephrocystin 3-like N-terminal domain-containing protein</fullName>
    </recommendedName>
</protein>
<feature type="repeat" description="WD" evidence="5">
    <location>
        <begin position="1134"/>
        <end position="1175"/>
    </location>
</feature>
<name>A0A5N5QA84_9AGAM</name>
<evidence type="ECO:0000256" key="3">
    <source>
        <dbReference type="ARBA" id="ARBA00022737"/>
    </source>
</evidence>
<dbReference type="SUPFAM" id="SSF50978">
    <property type="entry name" value="WD40 repeat-like"/>
    <property type="match status" value="1"/>
</dbReference>
<dbReference type="InterPro" id="IPR020472">
    <property type="entry name" value="WD40_PAC1"/>
</dbReference>
<gene>
    <name evidence="7" type="ORF">CTheo_8240</name>
</gene>
<feature type="repeat" description="WD" evidence="5">
    <location>
        <begin position="1219"/>
        <end position="1260"/>
    </location>
</feature>
<dbReference type="InterPro" id="IPR015943">
    <property type="entry name" value="WD40/YVTN_repeat-like_dom_sf"/>
</dbReference>
<evidence type="ECO:0000256" key="4">
    <source>
        <dbReference type="ARBA" id="ARBA00023187"/>
    </source>
</evidence>
<keyword evidence="8" id="KW-1185">Reference proteome</keyword>
<proteinExistence type="predicted"/>
<dbReference type="GO" id="GO:0071013">
    <property type="term" value="C:catalytic step 2 spliceosome"/>
    <property type="evidence" value="ECO:0007669"/>
    <property type="project" value="TreeGrafter"/>
</dbReference>
<dbReference type="InterPro" id="IPR011047">
    <property type="entry name" value="Quinoprotein_ADH-like_sf"/>
</dbReference>
<keyword evidence="2" id="KW-0507">mRNA processing</keyword>
<dbReference type="GO" id="GO:0003723">
    <property type="term" value="F:RNA binding"/>
    <property type="evidence" value="ECO:0007669"/>
    <property type="project" value="TreeGrafter"/>
</dbReference>
<dbReference type="PROSITE" id="PS50082">
    <property type="entry name" value="WD_REPEATS_2"/>
    <property type="match status" value="13"/>
</dbReference>
<feature type="repeat" description="WD" evidence="5">
    <location>
        <begin position="1305"/>
        <end position="1346"/>
    </location>
</feature>
<feature type="repeat" description="WD" evidence="5">
    <location>
        <begin position="1091"/>
        <end position="1132"/>
    </location>
</feature>
<dbReference type="Pfam" id="PF00400">
    <property type="entry name" value="WD40"/>
    <property type="match status" value="13"/>
</dbReference>
<feature type="repeat" description="WD" evidence="5">
    <location>
        <begin position="1262"/>
        <end position="1303"/>
    </location>
</feature>
<dbReference type="Gene3D" id="2.130.10.10">
    <property type="entry name" value="YVTN repeat-like/Quinoprotein amine dehydrogenase"/>
    <property type="match status" value="5"/>
</dbReference>
<dbReference type="SUPFAM" id="SSF52540">
    <property type="entry name" value="P-loop containing nucleoside triphosphate hydrolases"/>
    <property type="match status" value="1"/>
</dbReference>
<dbReference type="PROSITE" id="PS50294">
    <property type="entry name" value="WD_REPEATS_REGION"/>
    <property type="match status" value="12"/>
</dbReference>
<dbReference type="InterPro" id="IPR019775">
    <property type="entry name" value="WD40_repeat_CS"/>
</dbReference>
<dbReference type="InterPro" id="IPR059179">
    <property type="entry name" value="MLKL-like_MCAfunc"/>
</dbReference>
<feature type="repeat" description="WD" evidence="5">
    <location>
        <begin position="1177"/>
        <end position="1218"/>
    </location>
</feature>
<dbReference type="Gene3D" id="3.40.50.300">
    <property type="entry name" value="P-loop containing nucleotide triphosphate hydrolases"/>
    <property type="match status" value="1"/>
</dbReference>
<feature type="repeat" description="WD" evidence="5">
    <location>
        <begin position="962"/>
        <end position="1003"/>
    </location>
</feature>
<feature type="repeat" description="WD" evidence="5">
    <location>
        <begin position="917"/>
        <end position="950"/>
    </location>
</feature>
<evidence type="ECO:0000256" key="5">
    <source>
        <dbReference type="PROSITE-ProRule" id="PRU00221"/>
    </source>
</evidence>
<dbReference type="EMBL" id="SSOP01000489">
    <property type="protein sequence ID" value="KAB5588317.1"/>
    <property type="molecule type" value="Genomic_DNA"/>
</dbReference>
<dbReference type="GO" id="GO:0006397">
    <property type="term" value="P:mRNA processing"/>
    <property type="evidence" value="ECO:0007669"/>
    <property type="project" value="UniProtKB-KW"/>
</dbReference>
<dbReference type="SMART" id="SM00320">
    <property type="entry name" value="WD40"/>
    <property type="match status" value="14"/>
</dbReference>
<dbReference type="OrthoDB" id="538223at2759"/>
<feature type="repeat" description="WD" evidence="5">
    <location>
        <begin position="1048"/>
        <end position="1089"/>
    </location>
</feature>
<dbReference type="CDD" id="cd00200">
    <property type="entry name" value="WD40"/>
    <property type="match status" value="2"/>
</dbReference>
<dbReference type="InterPro" id="IPR052234">
    <property type="entry name" value="U5_snRNP_Component"/>
</dbReference>
<dbReference type="InterPro" id="IPR001680">
    <property type="entry name" value="WD40_rpt"/>
</dbReference>
<dbReference type="Proteomes" id="UP000383932">
    <property type="component" value="Unassembled WGS sequence"/>
</dbReference>
<dbReference type="InterPro" id="IPR027417">
    <property type="entry name" value="P-loop_NTPase"/>
</dbReference>
<keyword evidence="3" id="KW-0677">Repeat</keyword>
<evidence type="ECO:0000313" key="7">
    <source>
        <dbReference type="EMBL" id="KAB5588317.1"/>
    </source>
</evidence>
<comment type="caution">
    <text evidence="7">The sequence shown here is derived from an EMBL/GenBank/DDBJ whole genome shotgun (WGS) entry which is preliminary data.</text>
</comment>
<dbReference type="PANTHER" id="PTHR44006:SF1">
    <property type="entry name" value="U5 SMALL NUCLEAR RIBONUCLEOPROTEIN 40 KDA PROTEIN"/>
    <property type="match status" value="1"/>
</dbReference>
<sequence>MCKLLSRFKNRIKKAADSDKAKTIGTTLEVSLRLLEAGSSVCPPLKSALAVLIGCLDIIQAAAGNDRAYADLASQFADMAKTMKQYMYKFHPDEVNNEEIREIAESIRTEASHIAQKRGRGKGKRLVESKEDREDVIRCYREIERLFRKLQNNIGLRTLSAVEKLLEMSLLGGLSTVKDAKYNSTMTRHGCTAGTRKEVQEDLQKWVQDPKGAKIFWMNGMAGTGKTTLAYSLCEWLEENNQLGASFFCSRSSSSCRDISQIVPTIAHQLAQCSLSYRYELRRVLEANSDFGGQNIELQFKALLLGPLTKVQEEISKVDAKISKAEPEISKVEPEIYKGMVLVIDALDECEDKGGVRQMFKMLLEFPPTLPLKFFVTSRPEHVIHDEMTSHQDIPLASMRLHDVEQGLVERDIQMYLTEMLKDMKAPGGKKKPPTERQIEQLARNSGGLFIYATTVARYIYPGDIAVDPADRLKTMLNVERVEGASGKQYKELDQLYKTILSIAFDERLGEHESKKIRDVLWTVVCAREPMTVKTISLVLNLECDDVSLALVPLRSVLHVSEGSEVVSTLHGTFSDYLLDHSRSGSERFHCDEPEHSEYLARRCFEEMRALRFNICDLKSSFDLDKHVLDLDKRVEENILPLLSYACRYWGEHLKRAPAPAPVPVPAAPATLFMLLAEFLSQRLLFWMEVLNLKGCIGVGAGMLSQVQNWLSKYNAPDDIQKQTRDARIFVTTFAANPCSQSTPHIYISALPLCPKSSSVYESYWKDDRGLLDVKGTIMEKREGAVLAIWDGADFISQAAFSRNGDRIVTAEGESIWVRDSQTGAVIAGPFKGHTKEVTSVAFSPDGTHIVSGSGDNTIRVWHSQTGSTAAGPFEGHTGWVTSVAFSPDGNRIVSGSDDKTIRVWNLENGSAAAGPFKGHTAGVMSVAFSPDVDGTRIVSSSRDKTIRVWYSKNGSAAAGPFEGHTSSVTSVAFSPDGNRIVSGSDDKTIRVWDLENGSAAADPFEGHKEEVTSVAFSPDGKCIVSGSWDNTIRVWPLQPDSPAVGPFKGHESWVTSVAFSPDGTRIISSSSDHTIRVWDSQASSAVARPFQNHIRMVTSMAFSPDGTRIASGSTNNTIQVWDAQNGSAAAGSFKGHTKEVTSVAFSPDGKRIVSGSYDYTVRVWDLENGSAAADTFQGHTKWVISVAFSPDGERIVSGSADNTIRVWDLENGSAAGPFKGHTQWVTSVAFSPDGTLVVSGSRDKTIRVWYSKNGSAAADPLKGHKKEVTSVAFSPDGKRIVSGSWDNTIRVWDLENGSTAAVLFQSPTPSVKSVAFSPTGTHIVSISEDTTIQVWDLQTGSASGSIKGHTTRADSVAISPDGTRIAGFADKMIRVWSLHTIFGQFVQCTEPAYSLVFTPGRAQAESTEFSVAGRWDINEDGWIITNNKILFWVPPDLHDFFPLHPTPLCISDQGSIGIKGSSCKSFIGEEWAKCFASKPTRSDNP</sequence>
<evidence type="ECO:0000313" key="8">
    <source>
        <dbReference type="Proteomes" id="UP000383932"/>
    </source>
</evidence>
<accession>A0A5N5QA84</accession>
<dbReference type="CDD" id="cd21037">
    <property type="entry name" value="MLKL_NTD"/>
    <property type="match status" value="1"/>
</dbReference>
<dbReference type="SUPFAM" id="SSF50998">
    <property type="entry name" value="Quinoprotein alcohol dehydrogenase-like"/>
    <property type="match status" value="1"/>
</dbReference>
<dbReference type="InterPro" id="IPR036322">
    <property type="entry name" value="WD40_repeat_dom_sf"/>
</dbReference>
<dbReference type="PRINTS" id="PR00320">
    <property type="entry name" value="GPROTEINBRPT"/>
</dbReference>
<dbReference type="GO" id="GO:0008380">
    <property type="term" value="P:RNA splicing"/>
    <property type="evidence" value="ECO:0007669"/>
    <property type="project" value="UniProtKB-KW"/>
</dbReference>